<dbReference type="InterPro" id="IPR036388">
    <property type="entry name" value="WH-like_DNA-bd_sf"/>
</dbReference>
<reference evidence="1 2" key="1">
    <citation type="submission" date="2018-01" db="EMBL/GenBank/DDBJ databases">
        <title>Genome sequence of a Cantenovulum-like bacteria.</title>
        <authorList>
            <person name="Tan W.R."/>
            <person name="Lau N.-S."/>
            <person name="Go F."/>
            <person name="Amirul A.-A.A."/>
        </authorList>
    </citation>
    <scope>NUCLEOTIDE SEQUENCE [LARGE SCALE GENOMIC DNA]</scope>
    <source>
        <strain evidence="1 2">CCB-QB4</strain>
    </source>
</reference>
<keyword evidence="2" id="KW-1185">Reference proteome</keyword>
<evidence type="ECO:0000313" key="2">
    <source>
        <dbReference type="Proteomes" id="UP000244441"/>
    </source>
</evidence>
<sequence>MVESLSLNLVMISSRMNHLISEHLANTLTNKGFPAATSSTLNFLSALECDVNYGSEIARKLGVSRQMVAKTVKEMVRLGYLEQLDGVGKQKQIVFTELGEQLMASARQTLAELDDLLLNEPSINNLTNTINELRTVQKIVSELID</sequence>
<dbReference type="Gene3D" id="1.10.10.10">
    <property type="entry name" value="Winged helix-like DNA-binding domain superfamily/Winged helix DNA-binding domain"/>
    <property type="match status" value="1"/>
</dbReference>
<dbReference type="OrthoDB" id="582199at2"/>
<dbReference type="KEGG" id="cate:C2869_04945"/>
<proteinExistence type="predicted"/>
<organism evidence="1 2">
    <name type="scientific">Saccharobesus litoralis</name>
    <dbReference type="NCBI Taxonomy" id="2172099"/>
    <lineage>
        <taxon>Bacteria</taxon>
        <taxon>Pseudomonadati</taxon>
        <taxon>Pseudomonadota</taxon>
        <taxon>Gammaproteobacteria</taxon>
        <taxon>Alteromonadales</taxon>
        <taxon>Alteromonadaceae</taxon>
        <taxon>Saccharobesus</taxon>
    </lineage>
</organism>
<dbReference type="Proteomes" id="UP000244441">
    <property type="component" value="Chromosome"/>
</dbReference>
<protein>
    <submittedName>
        <fullName evidence="1">MarR family transcriptional regulator</fullName>
    </submittedName>
</protein>
<dbReference type="EMBL" id="CP026604">
    <property type="protein sequence ID" value="AWB65826.1"/>
    <property type="molecule type" value="Genomic_DNA"/>
</dbReference>
<dbReference type="SUPFAM" id="SSF46785">
    <property type="entry name" value="Winged helix' DNA-binding domain"/>
    <property type="match status" value="1"/>
</dbReference>
<accession>A0A2S0VNP7</accession>
<dbReference type="AlphaFoldDB" id="A0A2S0VNP7"/>
<dbReference type="InterPro" id="IPR036390">
    <property type="entry name" value="WH_DNA-bd_sf"/>
</dbReference>
<name>A0A2S0VNP7_9ALTE</name>
<gene>
    <name evidence="1" type="ORF">C2869_04945</name>
</gene>
<evidence type="ECO:0000313" key="1">
    <source>
        <dbReference type="EMBL" id="AWB65826.1"/>
    </source>
</evidence>